<keyword evidence="13" id="KW-1185">Reference proteome</keyword>
<name>A0AAV3RBW5_LITER</name>
<dbReference type="AlphaFoldDB" id="A0AAV3RBW5"/>
<keyword evidence="7" id="KW-0067">ATP-binding</keyword>
<evidence type="ECO:0000256" key="9">
    <source>
        <dbReference type="ARBA" id="ARBA00048679"/>
    </source>
</evidence>
<dbReference type="PANTHER" id="PTHR45637">
    <property type="entry name" value="FLIPPASE KINASE 1-RELATED"/>
    <property type="match status" value="1"/>
</dbReference>
<evidence type="ECO:0000256" key="3">
    <source>
        <dbReference type="ARBA" id="ARBA00022527"/>
    </source>
</evidence>
<dbReference type="SMART" id="SM00220">
    <property type="entry name" value="S_TKc"/>
    <property type="match status" value="1"/>
</dbReference>
<evidence type="ECO:0000256" key="7">
    <source>
        <dbReference type="ARBA" id="ARBA00022840"/>
    </source>
</evidence>
<keyword evidence="4" id="KW-0808">Transferase</keyword>
<dbReference type="SUPFAM" id="SSF56112">
    <property type="entry name" value="Protein kinase-like (PK-like)"/>
    <property type="match status" value="1"/>
</dbReference>
<feature type="region of interest" description="Disordered" evidence="10">
    <location>
        <begin position="64"/>
        <end position="89"/>
    </location>
</feature>
<dbReference type="PROSITE" id="PS50011">
    <property type="entry name" value="PROTEIN_KINASE_DOM"/>
    <property type="match status" value="1"/>
</dbReference>
<sequence>MDDNIIYPLESDLDFSFTSCTSTPTTTTTFERTLSARSSLTLSFNDRTFSSRNSLARSSLSFNDRLSSTSTSTPTTNIPNLHHRPHGKHDPAWSAIKAATTLSSDNTLHLRHLKLLRLVGSGNLGRVFLCRLRDYDHANFALKVVDKDSLSSKKLSHVQMEAEIISSLDHPFLPTLYAHIQVSHYTCLLMDYCSNGDLHSLLRKQPFYRLPVEAVRFYAAEVLVALEYLHSLGIVYRDLKPENILIRDNGHIMLSDFDLCFRAEMFPKLERQVSTSDRGPVETVTQFVAEPVAAFSRSCVGTHEYLAPELVGGNGHGNGVDWWAFGILIYELLFGSTPFKGGSKESTLRKIASTKGVRFDVDFRKREEIWMDEARDLIEKLLVKDPRKRLGSTKGATDIKRHPFFNGIKWPLIRSYRPPEVRGLVVKRGKSSRATAAVSHMSGVFTPRRRRCWWIRVAHLLRLKVSNKYNLGSNHNYYCSITKVRK</sequence>
<dbReference type="GO" id="GO:0004674">
    <property type="term" value="F:protein serine/threonine kinase activity"/>
    <property type="evidence" value="ECO:0007669"/>
    <property type="project" value="UniProtKB-KW"/>
</dbReference>
<dbReference type="EC" id="2.7.11.1" evidence="2"/>
<protein>
    <recommendedName>
        <fullName evidence="2">non-specific serine/threonine protein kinase</fullName>
        <ecNumber evidence="2">2.7.11.1</ecNumber>
    </recommendedName>
</protein>
<dbReference type="InterPro" id="IPR011009">
    <property type="entry name" value="Kinase-like_dom_sf"/>
</dbReference>
<evidence type="ECO:0000256" key="2">
    <source>
        <dbReference type="ARBA" id="ARBA00012513"/>
    </source>
</evidence>
<comment type="catalytic activity">
    <reaction evidence="8">
        <text>L-threonyl-[protein] + ATP = O-phospho-L-threonyl-[protein] + ADP + H(+)</text>
        <dbReference type="Rhea" id="RHEA:46608"/>
        <dbReference type="Rhea" id="RHEA-COMP:11060"/>
        <dbReference type="Rhea" id="RHEA-COMP:11605"/>
        <dbReference type="ChEBI" id="CHEBI:15378"/>
        <dbReference type="ChEBI" id="CHEBI:30013"/>
        <dbReference type="ChEBI" id="CHEBI:30616"/>
        <dbReference type="ChEBI" id="CHEBI:61977"/>
        <dbReference type="ChEBI" id="CHEBI:456216"/>
        <dbReference type="EC" id="2.7.11.1"/>
    </reaction>
</comment>
<gene>
    <name evidence="12" type="ORF">LIER_41399</name>
</gene>
<comment type="similarity">
    <text evidence="1">Belongs to the protein kinase superfamily. AGC Ser/Thr protein kinase family.</text>
</comment>
<evidence type="ECO:0000256" key="1">
    <source>
        <dbReference type="ARBA" id="ARBA00009903"/>
    </source>
</evidence>
<dbReference type="EMBL" id="BAABME010025795">
    <property type="protein sequence ID" value="GAA0172768.1"/>
    <property type="molecule type" value="Genomic_DNA"/>
</dbReference>
<comment type="caution">
    <text evidence="12">The sequence shown here is derived from an EMBL/GenBank/DDBJ whole genome shotgun (WGS) entry which is preliminary data.</text>
</comment>
<dbReference type="Gene3D" id="1.10.510.10">
    <property type="entry name" value="Transferase(Phosphotransferase) domain 1"/>
    <property type="match status" value="1"/>
</dbReference>
<dbReference type="FunFam" id="1.10.510.10:FF:000294">
    <property type="entry name" value="Serine/threonine-protein kinase OXI1"/>
    <property type="match status" value="1"/>
</dbReference>
<evidence type="ECO:0000256" key="6">
    <source>
        <dbReference type="ARBA" id="ARBA00022777"/>
    </source>
</evidence>
<evidence type="ECO:0000256" key="8">
    <source>
        <dbReference type="ARBA" id="ARBA00047899"/>
    </source>
</evidence>
<feature type="compositionally biased region" description="Low complexity" evidence="10">
    <location>
        <begin position="64"/>
        <end position="76"/>
    </location>
</feature>
<dbReference type="Pfam" id="PF00069">
    <property type="entry name" value="Pkinase"/>
    <property type="match status" value="1"/>
</dbReference>
<organism evidence="12 13">
    <name type="scientific">Lithospermum erythrorhizon</name>
    <name type="common">Purple gromwell</name>
    <name type="synonym">Lithospermum officinale var. erythrorhizon</name>
    <dbReference type="NCBI Taxonomy" id="34254"/>
    <lineage>
        <taxon>Eukaryota</taxon>
        <taxon>Viridiplantae</taxon>
        <taxon>Streptophyta</taxon>
        <taxon>Embryophyta</taxon>
        <taxon>Tracheophyta</taxon>
        <taxon>Spermatophyta</taxon>
        <taxon>Magnoliopsida</taxon>
        <taxon>eudicotyledons</taxon>
        <taxon>Gunneridae</taxon>
        <taxon>Pentapetalae</taxon>
        <taxon>asterids</taxon>
        <taxon>lamiids</taxon>
        <taxon>Boraginales</taxon>
        <taxon>Boraginaceae</taxon>
        <taxon>Boraginoideae</taxon>
        <taxon>Lithospermeae</taxon>
        <taxon>Lithospermum</taxon>
    </lineage>
</organism>
<dbReference type="InterPro" id="IPR008271">
    <property type="entry name" value="Ser/Thr_kinase_AS"/>
</dbReference>
<evidence type="ECO:0000313" key="13">
    <source>
        <dbReference type="Proteomes" id="UP001454036"/>
    </source>
</evidence>
<dbReference type="GO" id="GO:0005524">
    <property type="term" value="F:ATP binding"/>
    <property type="evidence" value="ECO:0007669"/>
    <property type="project" value="UniProtKB-KW"/>
</dbReference>
<dbReference type="PROSITE" id="PS00108">
    <property type="entry name" value="PROTEIN_KINASE_ST"/>
    <property type="match status" value="1"/>
</dbReference>
<evidence type="ECO:0000256" key="5">
    <source>
        <dbReference type="ARBA" id="ARBA00022741"/>
    </source>
</evidence>
<feature type="domain" description="Protein kinase" evidence="11">
    <location>
        <begin position="113"/>
        <end position="405"/>
    </location>
</feature>
<evidence type="ECO:0000256" key="4">
    <source>
        <dbReference type="ARBA" id="ARBA00022679"/>
    </source>
</evidence>
<keyword evidence="6" id="KW-0418">Kinase</keyword>
<dbReference type="InterPro" id="IPR000719">
    <property type="entry name" value="Prot_kinase_dom"/>
</dbReference>
<dbReference type="Proteomes" id="UP001454036">
    <property type="component" value="Unassembled WGS sequence"/>
</dbReference>
<comment type="catalytic activity">
    <reaction evidence="9">
        <text>L-seryl-[protein] + ATP = O-phospho-L-seryl-[protein] + ADP + H(+)</text>
        <dbReference type="Rhea" id="RHEA:17989"/>
        <dbReference type="Rhea" id="RHEA-COMP:9863"/>
        <dbReference type="Rhea" id="RHEA-COMP:11604"/>
        <dbReference type="ChEBI" id="CHEBI:15378"/>
        <dbReference type="ChEBI" id="CHEBI:29999"/>
        <dbReference type="ChEBI" id="CHEBI:30616"/>
        <dbReference type="ChEBI" id="CHEBI:83421"/>
        <dbReference type="ChEBI" id="CHEBI:456216"/>
        <dbReference type="EC" id="2.7.11.1"/>
    </reaction>
</comment>
<evidence type="ECO:0000256" key="10">
    <source>
        <dbReference type="SAM" id="MobiDB-lite"/>
    </source>
</evidence>
<dbReference type="Gene3D" id="3.30.200.20">
    <property type="entry name" value="Phosphorylase Kinase, domain 1"/>
    <property type="match status" value="1"/>
</dbReference>
<dbReference type="FunFam" id="1.10.510.10:FF:000312">
    <property type="entry name" value="Serine/threonine-protein kinase OXI1"/>
    <property type="match status" value="1"/>
</dbReference>
<accession>A0AAV3RBW5</accession>
<keyword evidence="5" id="KW-0547">Nucleotide-binding</keyword>
<proteinExistence type="inferred from homology"/>
<reference evidence="12 13" key="1">
    <citation type="submission" date="2024-01" db="EMBL/GenBank/DDBJ databases">
        <title>The complete chloroplast genome sequence of Lithospermum erythrorhizon: insights into the phylogenetic relationship among Boraginaceae species and the maternal lineages of purple gromwells.</title>
        <authorList>
            <person name="Okada T."/>
            <person name="Watanabe K."/>
        </authorList>
    </citation>
    <scope>NUCLEOTIDE SEQUENCE [LARGE SCALE GENOMIC DNA]</scope>
</reference>
<evidence type="ECO:0000313" key="12">
    <source>
        <dbReference type="EMBL" id="GAA0172768.1"/>
    </source>
</evidence>
<keyword evidence="3" id="KW-0723">Serine/threonine-protein kinase</keyword>
<evidence type="ECO:0000259" key="11">
    <source>
        <dbReference type="PROSITE" id="PS50011"/>
    </source>
</evidence>